<dbReference type="RefSeq" id="XP_009654805.1">
    <property type="nucleotide sequence ID" value="XM_009656510.1"/>
</dbReference>
<sequence length="248" mass="27514">MSRAWVWAEIAYGVLNQPTNATEMLIKGCQLDPALAFPVPALALTREREEGVGSAKYHAAKLECGHWGDSREQTLKASYPQWACQDEYDTTSEGFKLLLPTCLQKTSLRFRERHFSPRFTTNAFLGDRIKIGNIPVTPLCHSPQSQADPTRSQKLFISSSGSEHTYSYVGPEKEKPVTAGKTSPENFSTNSTMTDIIAAYFTLGPTTWLSYHGTVSAALAPVNDERHASNTETPDTRINTEQPLRDTQ</sequence>
<feature type="region of interest" description="Disordered" evidence="1">
    <location>
        <begin position="163"/>
        <end position="187"/>
    </location>
</feature>
<feature type="compositionally biased region" description="Polar residues" evidence="1">
    <location>
        <begin position="230"/>
        <end position="242"/>
    </location>
</feature>
<proteinExistence type="predicted"/>
<evidence type="ECO:0000313" key="2">
    <source>
        <dbReference type="EMBL" id="EGY16441.1"/>
    </source>
</evidence>
<dbReference type="Proteomes" id="UP000001611">
    <property type="component" value="Unassembled WGS sequence"/>
</dbReference>
<protein>
    <submittedName>
        <fullName evidence="2">Uncharacterized protein</fullName>
    </submittedName>
</protein>
<dbReference type="GeneID" id="20709068"/>
<dbReference type="KEGG" id="vda:VDAG_07605"/>
<keyword evidence="3" id="KW-1185">Reference proteome</keyword>
<reference evidence="2 3" key="1">
    <citation type="submission" date="2008-03" db="EMBL/GenBank/DDBJ databases">
        <title>The Genome Sequence of Verticillium dahliae VdLs.17.</title>
        <authorList>
            <consortium name="The Broad Institute Genome Sequencing Platform"/>
            <person name="Ma L.-J.J."/>
            <person name="Klosterman S.J."/>
            <person name="Subbarao K."/>
            <person name="Dobinson K."/>
            <person name="Veronese P."/>
            <person name="Kang S."/>
            <person name="Gold S.E."/>
            <person name="Young S."/>
            <person name="Jaffe D."/>
            <person name="Gnerre S."/>
            <person name="Berlin A."/>
            <person name="Heiman D."/>
            <person name="Hepburn T."/>
            <person name="Sykes S."/>
            <person name="Alvarado L."/>
            <person name="Kodira C.D."/>
            <person name="Lander E."/>
            <person name="Galagan J."/>
            <person name="Nusbaum C."/>
            <person name="Birren B."/>
        </authorList>
    </citation>
    <scope>NUCLEOTIDE SEQUENCE [LARGE SCALE GENOMIC DNA]</scope>
    <source>
        <strain evidence="3">VdLs.17 / ATCC MYA-4575 / FGSC 10137</strain>
    </source>
</reference>
<gene>
    <name evidence="2" type="ORF">VDAG_07605</name>
</gene>
<name>G2XC27_VERDV</name>
<organism evidence="2 3">
    <name type="scientific">Verticillium dahliae (strain VdLs.17 / ATCC MYA-4575 / FGSC 10137)</name>
    <name type="common">Verticillium wilt</name>
    <dbReference type="NCBI Taxonomy" id="498257"/>
    <lineage>
        <taxon>Eukaryota</taxon>
        <taxon>Fungi</taxon>
        <taxon>Dikarya</taxon>
        <taxon>Ascomycota</taxon>
        <taxon>Pezizomycotina</taxon>
        <taxon>Sordariomycetes</taxon>
        <taxon>Hypocreomycetidae</taxon>
        <taxon>Glomerellales</taxon>
        <taxon>Plectosphaerellaceae</taxon>
        <taxon>Verticillium</taxon>
    </lineage>
</organism>
<dbReference type="InParanoid" id="G2XC27"/>
<evidence type="ECO:0000256" key="1">
    <source>
        <dbReference type="SAM" id="MobiDB-lite"/>
    </source>
</evidence>
<accession>G2XC27</accession>
<dbReference type="EMBL" id="DS572711">
    <property type="protein sequence ID" value="EGY16441.1"/>
    <property type="molecule type" value="Genomic_DNA"/>
</dbReference>
<dbReference type="HOGENOM" id="CLU_1120837_0_0_1"/>
<feature type="region of interest" description="Disordered" evidence="1">
    <location>
        <begin position="224"/>
        <end position="248"/>
    </location>
</feature>
<reference evidence="3" key="2">
    <citation type="journal article" date="2011" name="PLoS Pathog.">
        <title>Comparative genomics yields insights into niche adaptation of plant vascular wilt pathogens.</title>
        <authorList>
            <person name="Klosterman S.J."/>
            <person name="Subbarao K.V."/>
            <person name="Kang S."/>
            <person name="Veronese P."/>
            <person name="Gold S.E."/>
            <person name="Thomma B.P.H.J."/>
            <person name="Chen Z."/>
            <person name="Henrissat B."/>
            <person name="Lee Y.-H."/>
            <person name="Park J."/>
            <person name="Garcia-Pedrajas M.D."/>
            <person name="Barbara D.J."/>
            <person name="Anchieta A."/>
            <person name="de Jonge R."/>
            <person name="Santhanam P."/>
            <person name="Maruthachalam K."/>
            <person name="Atallah Z."/>
            <person name="Amyotte S.G."/>
            <person name="Paz Z."/>
            <person name="Inderbitzin P."/>
            <person name="Hayes R.J."/>
            <person name="Heiman D.I."/>
            <person name="Young S."/>
            <person name="Zeng Q."/>
            <person name="Engels R."/>
            <person name="Galagan J."/>
            <person name="Cuomo C.A."/>
            <person name="Dobinson K.F."/>
            <person name="Ma L.-J."/>
        </authorList>
    </citation>
    <scope>NUCLEOTIDE SEQUENCE [LARGE SCALE GENOMIC DNA]</scope>
    <source>
        <strain evidence="3">VdLs.17 / ATCC MYA-4575 / FGSC 10137</strain>
    </source>
</reference>
<dbReference type="AlphaFoldDB" id="G2XC27"/>
<evidence type="ECO:0000313" key="3">
    <source>
        <dbReference type="Proteomes" id="UP000001611"/>
    </source>
</evidence>